<reference evidence="3 4" key="1">
    <citation type="submission" date="2019-03" db="EMBL/GenBank/DDBJ databases">
        <title>Genomic Encyclopedia of Type Strains, Phase IV (KMG-IV): sequencing the most valuable type-strain genomes for metagenomic binning, comparative biology and taxonomic classification.</title>
        <authorList>
            <person name="Goeker M."/>
        </authorList>
    </citation>
    <scope>NUCLEOTIDE SEQUENCE [LARGE SCALE GENOMIC DNA]</scope>
    <source>
        <strain evidence="3 4">DSM 11901</strain>
    </source>
</reference>
<organism evidence="3 4">
    <name type="scientific">Aquabacterium commune</name>
    <dbReference type="NCBI Taxonomy" id="70586"/>
    <lineage>
        <taxon>Bacteria</taxon>
        <taxon>Pseudomonadati</taxon>
        <taxon>Pseudomonadota</taxon>
        <taxon>Betaproteobacteria</taxon>
        <taxon>Burkholderiales</taxon>
        <taxon>Aquabacterium</taxon>
    </lineage>
</organism>
<dbReference type="Pfam" id="PF13670">
    <property type="entry name" value="PepSY_2"/>
    <property type="match status" value="1"/>
</dbReference>
<dbReference type="InterPro" id="IPR025711">
    <property type="entry name" value="PepSY"/>
</dbReference>
<dbReference type="EMBL" id="SNXW01000007">
    <property type="protein sequence ID" value="TDP81613.1"/>
    <property type="molecule type" value="Genomic_DNA"/>
</dbReference>
<keyword evidence="1" id="KW-0732">Signal</keyword>
<name>A0A4R6R6N6_9BURK</name>
<dbReference type="RefSeq" id="WP_133609711.1">
    <property type="nucleotide sequence ID" value="NZ_SNXW01000007.1"/>
</dbReference>
<evidence type="ECO:0000313" key="3">
    <source>
        <dbReference type="EMBL" id="TDP81613.1"/>
    </source>
</evidence>
<evidence type="ECO:0000259" key="2">
    <source>
        <dbReference type="Pfam" id="PF13670"/>
    </source>
</evidence>
<comment type="caution">
    <text evidence="3">The sequence shown here is derived from an EMBL/GenBank/DDBJ whole genome shotgun (WGS) entry which is preliminary data.</text>
</comment>
<proteinExistence type="predicted"/>
<dbReference type="AlphaFoldDB" id="A0A4R6R6N6"/>
<keyword evidence="4" id="KW-1185">Reference proteome</keyword>
<accession>A0A4R6R6N6</accession>
<feature type="signal peptide" evidence="1">
    <location>
        <begin position="1"/>
        <end position="30"/>
    </location>
</feature>
<protein>
    <recommendedName>
        <fullName evidence="2">PepSY domain-containing protein</fullName>
    </recommendedName>
</protein>
<evidence type="ECO:0000256" key="1">
    <source>
        <dbReference type="SAM" id="SignalP"/>
    </source>
</evidence>
<dbReference type="Proteomes" id="UP000294593">
    <property type="component" value="Unassembled WGS sequence"/>
</dbReference>
<dbReference type="OrthoDB" id="9180865at2"/>
<gene>
    <name evidence="3" type="ORF">EV672_10743</name>
</gene>
<evidence type="ECO:0000313" key="4">
    <source>
        <dbReference type="Proteomes" id="UP000294593"/>
    </source>
</evidence>
<sequence length="100" mass="11252">MKTFARRALPALAPTLVLATATLLATSAMAHGGFKCDEPKKEWKLRDDLQDKLKAEGWDVRKVKIDNGCYEVYGFDGKGQRREAYFNPKTFELVGDVSQK</sequence>
<feature type="chain" id="PRO_5020634884" description="PepSY domain-containing protein" evidence="1">
    <location>
        <begin position="31"/>
        <end position="100"/>
    </location>
</feature>
<feature type="domain" description="PepSY" evidence="2">
    <location>
        <begin position="15"/>
        <end position="95"/>
    </location>
</feature>